<dbReference type="EMBL" id="AUZM01000085">
    <property type="protein sequence ID" value="ERT04666.1"/>
    <property type="molecule type" value="Genomic_DNA"/>
</dbReference>
<organism evidence="2 3">
    <name type="scientific">Lyngbya aestuarii BL J</name>
    <dbReference type="NCBI Taxonomy" id="1348334"/>
    <lineage>
        <taxon>Bacteria</taxon>
        <taxon>Bacillati</taxon>
        <taxon>Cyanobacteriota</taxon>
        <taxon>Cyanophyceae</taxon>
        <taxon>Oscillatoriophycideae</taxon>
        <taxon>Oscillatoriales</taxon>
        <taxon>Microcoleaceae</taxon>
        <taxon>Lyngbya</taxon>
    </lineage>
</organism>
<protein>
    <submittedName>
        <fullName evidence="2">Uncharacterized protein</fullName>
    </submittedName>
</protein>
<accession>U7QD69</accession>
<dbReference type="AlphaFoldDB" id="U7QD69"/>
<proteinExistence type="predicted"/>
<sequence length="50" mass="5731">MIVAIIHSFRSYTFIVKLNYAIVGISLIFLQAFFVIPVLSWIANFPQQSI</sequence>
<gene>
    <name evidence="2" type="ORF">M595_5379</name>
</gene>
<evidence type="ECO:0000313" key="2">
    <source>
        <dbReference type="EMBL" id="ERT04666.1"/>
    </source>
</evidence>
<keyword evidence="1" id="KW-0812">Transmembrane</keyword>
<reference evidence="2 3" key="1">
    <citation type="journal article" date="2013" name="Front. Microbiol.">
        <title>Comparative genomic analyses of the cyanobacterium, Lyngbya aestuarii BL J, a powerful hydrogen producer.</title>
        <authorList>
            <person name="Kothari A."/>
            <person name="Vaughn M."/>
            <person name="Garcia-Pichel F."/>
        </authorList>
    </citation>
    <scope>NUCLEOTIDE SEQUENCE [LARGE SCALE GENOMIC DNA]</scope>
    <source>
        <strain evidence="2 3">BL J</strain>
    </source>
</reference>
<evidence type="ECO:0000256" key="1">
    <source>
        <dbReference type="SAM" id="Phobius"/>
    </source>
</evidence>
<comment type="caution">
    <text evidence="2">The sequence shown here is derived from an EMBL/GenBank/DDBJ whole genome shotgun (WGS) entry which is preliminary data.</text>
</comment>
<dbReference type="Proteomes" id="UP000017127">
    <property type="component" value="Unassembled WGS sequence"/>
</dbReference>
<feature type="transmembrane region" description="Helical" evidence="1">
    <location>
        <begin position="20"/>
        <end position="43"/>
    </location>
</feature>
<keyword evidence="3" id="KW-1185">Reference proteome</keyword>
<keyword evidence="1" id="KW-1133">Transmembrane helix</keyword>
<name>U7QD69_9CYAN</name>
<evidence type="ECO:0000313" key="3">
    <source>
        <dbReference type="Proteomes" id="UP000017127"/>
    </source>
</evidence>
<keyword evidence="1" id="KW-0472">Membrane</keyword>